<dbReference type="AlphaFoldDB" id="Q7YWR4"/>
<dbReference type="PROSITE" id="PS51670">
    <property type="entry name" value="SHKT"/>
    <property type="match status" value="2"/>
</dbReference>
<feature type="domain" description="ShKT" evidence="3">
    <location>
        <begin position="83"/>
        <end position="120"/>
    </location>
</feature>
<proteinExistence type="predicted"/>
<feature type="domain" description="ShKT" evidence="3">
    <location>
        <begin position="21"/>
        <end position="58"/>
    </location>
</feature>
<keyword evidence="2" id="KW-0732">Signal</keyword>
<dbReference type="Gene3D" id="1.10.10.1940">
    <property type="match status" value="2"/>
</dbReference>
<dbReference type="EMBL" id="BX284602">
    <property type="protein sequence ID" value="CAE17990.2"/>
    <property type="molecule type" value="Genomic_DNA"/>
</dbReference>
<dbReference type="Bgee" id="WBGene00012729">
    <property type="expression patterns" value="Expressed in larva"/>
</dbReference>
<reference evidence="4 5" key="1">
    <citation type="journal article" date="1998" name="Science">
        <title>Genome sequence of the nematode C. elegans: a platform for investigating biology.</title>
        <authorList>
            <consortium name="The C. elegans sequencing consortium"/>
            <person name="Sulson J.E."/>
            <person name="Waterston R."/>
        </authorList>
    </citation>
    <scope>NUCLEOTIDE SEQUENCE [LARGE SCALE GENOMIC DNA]</scope>
    <source>
        <strain evidence="4 5">Bristol N2</strain>
    </source>
</reference>
<gene>
    <name evidence="4" type="ORF">CELE_Y39G8B.10</name>
    <name evidence="4 6" type="ORF">Y39G8B.10</name>
</gene>
<dbReference type="AGR" id="WB:WBGene00012729"/>
<feature type="signal peptide" evidence="2">
    <location>
        <begin position="1"/>
        <end position="17"/>
    </location>
</feature>
<sequence>MKFFILAFLVLCSQIDAADECKDTSDKCSGWAKNGFCTNCFYTCEQREQYCAKTCEYCAGQKTCENCTVTTTTPPPSAVTIKCEDYGDFCHAWAKNGFCNNDWYKCSDRIKYCPKTCGYCSPGSCKDGNAANQFLSLDDL</sequence>
<dbReference type="RefSeq" id="NP_001022431.2">
    <property type="nucleotide sequence ID" value="NM_001027260.2"/>
</dbReference>
<feature type="chain" id="PRO_5004295060" evidence="2">
    <location>
        <begin position="18"/>
        <end position="140"/>
    </location>
</feature>
<evidence type="ECO:0000313" key="4">
    <source>
        <dbReference type="EMBL" id="CAE17990.2"/>
    </source>
</evidence>
<dbReference type="FunCoup" id="Q7YWR4">
    <property type="interactions" value="2"/>
</dbReference>
<evidence type="ECO:0000313" key="6">
    <source>
        <dbReference type="WormBase" id="Y39G8B.10"/>
    </source>
</evidence>
<dbReference type="PhylomeDB" id="Q7YWR4"/>
<dbReference type="CTD" id="3565251"/>
<evidence type="ECO:0000256" key="2">
    <source>
        <dbReference type="SAM" id="SignalP"/>
    </source>
</evidence>
<dbReference type="SMART" id="SM00254">
    <property type="entry name" value="ShKT"/>
    <property type="match status" value="2"/>
</dbReference>
<evidence type="ECO:0000259" key="3">
    <source>
        <dbReference type="PROSITE" id="PS51670"/>
    </source>
</evidence>
<dbReference type="PANTHER" id="PTHR21724">
    <property type="entry name" value="SHKT DOMAIN-CONTAINING PROTEIN"/>
    <property type="match status" value="1"/>
</dbReference>
<protein>
    <submittedName>
        <fullName evidence="4">ShKT domain-containing protein</fullName>
    </submittedName>
</protein>
<keyword evidence="5" id="KW-1185">Reference proteome</keyword>
<accession>Q7YWR4</accession>
<dbReference type="Proteomes" id="UP000001940">
    <property type="component" value="Chromosome II"/>
</dbReference>
<evidence type="ECO:0000313" key="5">
    <source>
        <dbReference type="Proteomes" id="UP000001940"/>
    </source>
</evidence>
<dbReference type="WormBase" id="Y39G8B.10">
    <property type="protein sequence ID" value="CE46239"/>
    <property type="gene ID" value="WBGene00012729"/>
</dbReference>
<dbReference type="PaxDb" id="6239-Y39G8B.10"/>
<organism evidence="4 5">
    <name type="scientific">Caenorhabditis elegans</name>
    <dbReference type="NCBI Taxonomy" id="6239"/>
    <lineage>
        <taxon>Eukaryota</taxon>
        <taxon>Metazoa</taxon>
        <taxon>Ecdysozoa</taxon>
        <taxon>Nematoda</taxon>
        <taxon>Chromadorea</taxon>
        <taxon>Rhabditida</taxon>
        <taxon>Rhabditina</taxon>
        <taxon>Rhabditomorpha</taxon>
        <taxon>Rhabditoidea</taxon>
        <taxon>Rhabditidae</taxon>
        <taxon>Peloderinae</taxon>
        <taxon>Caenorhabditis</taxon>
    </lineage>
</organism>
<dbReference type="UCSC" id="Y39G8B.10">
    <property type="organism name" value="c. elegans"/>
</dbReference>
<dbReference type="OrthoDB" id="5830370at2759"/>
<dbReference type="Pfam" id="PF01549">
    <property type="entry name" value="ShK"/>
    <property type="match status" value="2"/>
</dbReference>
<dbReference type="GeneID" id="3565251"/>
<dbReference type="InterPro" id="IPR003582">
    <property type="entry name" value="ShKT_dom"/>
</dbReference>
<name>Q7YWR4_CAEEL</name>
<dbReference type="GO" id="GO:0045087">
    <property type="term" value="P:innate immune response"/>
    <property type="evidence" value="ECO:0000318"/>
    <property type="project" value="GO_Central"/>
</dbReference>
<dbReference type="eggNOG" id="ENOG502THWQ">
    <property type="taxonomic scope" value="Eukaryota"/>
</dbReference>
<evidence type="ECO:0000256" key="1">
    <source>
        <dbReference type="PROSITE-ProRule" id="PRU01005"/>
    </source>
</evidence>
<dbReference type="KEGG" id="cel:CELE_Y39G8B.10"/>
<dbReference type="SMR" id="Q7YWR4"/>
<dbReference type="InParanoid" id="Q7YWR4"/>
<comment type="caution">
    <text evidence="1">Lacks conserved residue(s) required for the propagation of feature annotation.</text>
</comment>
<dbReference type="HOGENOM" id="CLU_129473_2_0_1"/>
<dbReference type="OMA" id="YCAKTCE"/>
<dbReference type="PANTHER" id="PTHR21724:SF96">
    <property type="entry name" value="SHKT DOMAIN-CONTAINING PROTEIN"/>
    <property type="match status" value="1"/>
</dbReference>